<reference evidence="2" key="1">
    <citation type="journal article" date="2023" name="Mol. Phylogenet. Evol.">
        <title>Genome-scale phylogeny and comparative genomics of the fungal order Sordariales.</title>
        <authorList>
            <person name="Hensen N."/>
            <person name="Bonometti L."/>
            <person name="Westerberg I."/>
            <person name="Brannstrom I.O."/>
            <person name="Guillou S."/>
            <person name="Cros-Aarteil S."/>
            <person name="Calhoun S."/>
            <person name="Haridas S."/>
            <person name="Kuo A."/>
            <person name="Mondo S."/>
            <person name="Pangilinan J."/>
            <person name="Riley R."/>
            <person name="LaButti K."/>
            <person name="Andreopoulos B."/>
            <person name="Lipzen A."/>
            <person name="Chen C."/>
            <person name="Yan M."/>
            <person name="Daum C."/>
            <person name="Ng V."/>
            <person name="Clum A."/>
            <person name="Steindorff A."/>
            <person name="Ohm R.A."/>
            <person name="Martin F."/>
            <person name="Silar P."/>
            <person name="Natvig D.O."/>
            <person name="Lalanne C."/>
            <person name="Gautier V."/>
            <person name="Ament-Velasquez S.L."/>
            <person name="Kruys A."/>
            <person name="Hutchinson M.I."/>
            <person name="Powell A.J."/>
            <person name="Barry K."/>
            <person name="Miller A.N."/>
            <person name="Grigoriev I.V."/>
            <person name="Debuchy R."/>
            <person name="Gladieux P."/>
            <person name="Hiltunen Thoren M."/>
            <person name="Johannesson H."/>
        </authorList>
    </citation>
    <scope>NUCLEOTIDE SEQUENCE</scope>
    <source>
        <strain evidence="2">CBS 168.71</strain>
    </source>
</reference>
<feature type="compositionally biased region" description="Acidic residues" evidence="1">
    <location>
        <begin position="396"/>
        <end position="414"/>
    </location>
</feature>
<evidence type="ECO:0000256" key="1">
    <source>
        <dbReference type="SAM" id="MobiDB-lite"/>
    </source>
</evidence>
<reference evidence="2" key="2">
    <citation type="submission" date="2023-06" db="EMBL/GenBank/DDBJ databases">
        <authorList>
            <consortium name="Lawrence Berkeley National Laboratory"/>
            <person name="Haridas S."/>
            <person name="Hensen N."/>
            <person name="Bonometti L."/>
            <person name="Westerberg I."/>
            <person name="Brannstrom I.O."/>
            <person name="Guillou S."/>
            <person name="Cros-Aarteil S."/>
            <person name="Calhoun S."/>
            <person name="Kuo A."/>
            <person name="Mondo S."/>
            <person name="Pangilinan J."/>
            <person name="Riley R."/>
            <person name="Labutti K."/>
            <person name="Andreopoulos B."/>
            <person name="Lipzen A."/>
            <person name="Chen C."/>
            <person name="Yanf M."/>
            <person name="Daum C."/>
            <person name="Ng V."/>
            <person name="Clum A."/>
            <person name="Steindorff A."/>
            <person name="Ohm R."/>
            <person name="Martin F."/>
            <person name="Silar P."/>
            <person name="Natvig D."/>
            <person name="Lalanne C."/>
            <person name="Gautier V."/>
            <person name="Ament-Velasquez S.L."/>
            <person name="Kruys A."/>
            <person name="Hutchinson M.I."/>
            <person name="Powell A.J."/>
            <person name="Barry K."/>
            <person name="Miller A.N."/>
            <person name="Grigoriev I.V."/>
            <person name="Debuchy R."/>
            <person name="Gladieux P."/>
            <person name="Thoren M.H."/>
            <person name="Johannesson H."/>
        </authorList>
    </citation>
    <scope>NUCLEOTIDE SEQUENCE</scope>
    <source>
        <strain evidence="2">CBS 168.71</strain>
    </source>
</reference>
<feature type="compositionally biased region" description="Low complexity" evidence="1">
    <location>
        <begin position="138"/>
        <end position="173"/>
    </location>
</feature>
<accession>A0AAE0HBX5</accession>
<dbReference type="Proteomes" id="UP001278766">
    <property type="component" value="Unassembled WGS sequence"/>
</dbReference>
<evidence type="ECO:0000313" key="3">
    <source>
        <dbReference type="Proteomes" id="UP001278766"/>
    </source>
</evidence>
<keyword evidence="3" id="KW-1185">Reference proteome</keyword>
<feature type="region of interest" description="Disordered" evidence="1">
    <location>
        <begin position="287"/>
        <end position="306"/>
    </location>
</feature>
<dbReference type="Pfam" id="PF13136">
    <property type="entry name" value="DUF3984"/>
    <property type="match status" value="1"/>
</dbReference>
<dbReference type="GeneID" id="87841341"/>
<gene>
    <name evidence="2" type="ORF">B0H64DRAFT_404626</name>
</gene>
<dbReference type="EMBL" id="JAUEPN010000006">
    <property type="protein sequence ID" value="KAK3293459.1"/>
    <property type="molecule type" value="Genomic_DNA"/>
</dbReference>
<dbReference type="AlphaFoldDB" id="A0AAE0HBX5"/>
<comment type="caution">
    <text evidence="2">The sequence shown here is derived from an EMBL/GenBank/DDBJ whole genome shotgun (WGS) entry which is preliminary data.</text>
</comment>
<dbReference type="RefSeq" id="XP_062656973.1">
    <property type="nucleotide sequence ID" value="XM_062804393.1"/>
</dbReference>
<evidence type="ECO:0000313" key="2">
    <source>
        <dbReference type="EMBL" id="KAK3293459.1"/>
    </source>
</evidence>
<sequence length="472" mass="52021">MQCQSAASFHLITHRRPIQSQLYHQSLISLPKFQLPILHFHHAKMEPAFNLQPPSSSRRKNRAAADHLTLAPLTTFLPREEYDTSNTSSSRPHTSYIQGRSAPTTPVILSHSPPPPYRRPTRGVSVPYSPARAALTKSKSSSQLPKGSSSSSRRSQTDSSTGTTPTTAAAAAAARRRESVIPDTDFLLHVGALIASEARDAKGQGWLVTRASSTTSLPEAYAAYVSEDGLTPRERLFHHQQQRWQRTAVQSARTSRRGSKDYSGSADAAASAVAAATAASAFASPVHSHFGSHFGSRSRSRRPMTPAEVRRAELLASMEDDPQLAEDYFGQVAASSEAETPPLAGANFVGLDMELEFGPPEQDEDEKLAADEEYIRQLTQKKGLLVWIVDKMMGREDEEEEPEEEDYGEGDFDSWEDRERQRQARRSASLKRLREATVIPLDCTNDPPPKEDGGLWSDATWLLRVAANSFFP</sequence>
<proteinExistence type="predicted"/>
<protein>
    <submittedName>
        <fullName evidence="2">Uncharacterized protein</fullName>
    </submittedName>
</protein>
<organism evidence="2 3">
    <name type="scientific">Chaetomium fimeti</name>
    <dbReference type="NCBI Taxonomy" id="1854472"/>
    <lineage>
        <taxon>Eukaryota</taxon>
        <taxon>Fungi</taxon>
        <taxon>Dikarya</taxon>
        <taxon>Ascomycota</taxon>
        <taxon>Pezizomycotina</taxon>
        <taxon>Sordariomycetes</taxon>
        <taxon>Sordariomycetidae</taxon>
        <taxon>Sordariales</taxon>
        <taxon>Chaetomiaceae</taxon>
        <taxon>Chaetomium</taxon>
    </lineage>
</organism>
<name>A0AAE0HBX5_9PEZI</name>
<feature type="region of interest" description="Disordered" evidence="1">
    <location>
        <begin position="239"/>
        <end position="264"/>
    </location>
</feature>
<feature type="region of interest" description="Disordered" evidence="1">
    <location>
        <begin position="395"/>
        <end position="430"/>
    </location>
</feature>
<dbReference type="InterPro" id="IPR025040">
    <property type="entry name" value="DUF3984"/>
</dbReference>
<feature type="compositionally biased region" description="Polar residues" evidence="1">
    <location>
        <begin position="84"/>
        <end position="104"/>
    </location>
</feature>
<feature type="compositionally biased region" description="Polar residues" evidence="1">
    <location>
        <begin position="242"/>
        <end position="253"/>
    </location>
</feature>
<feature type="region of interest" description="Disordered" evidence="1">
    <location>
        <begin position="69"/>
        <end position="176"/>
    </location>
</feature>